<evidence type="ECO:0000256" key="1">
    <source>
        <dbReference type="ARBA" id="ARBA00001933"/>
    </source>
</evidence>
<dbReference type="InterPro" id="IPR052357">
    <property type="entry name" value="Orn_Lys_Arg_decarboxylase-I"/>
</dbReference>
<comment type="caution">
    <text evidence="3">The sequence shown here is derived from an EMBL/GenBank/DDBJ whole genome shotgun (WGS) entry which is preliminary data.</text>
</comment>
<dbReference type="Gene3D" id="3.90.105.10">
    <property type="entry name" value="Molybdopterin biosynthesis moea protein, domain 2"/>
    <property type="match status" value="1"/>
</dbReference>
<dbReference type="AlphaFoldDB" id="A0A645H1M4"/>
<dbReference type="GO" id="GO:0003824">
    <property type="term" value="F:catalytic activity"/>
    <property type="evidence" value="ECO:0007669"/>
    <property type="project" value="InterPro"/>
</dbReference>
<evidence type="ECO:0000313" key="3">
    <source>
        <dbReference type="EMBL" id="MPN32918.1"/>
    </source>
</evidence>
<gene>
    <name evidence="3" type="ORF">SDC9_180401</name>
</gene>
<sequence>MICAHRAKLSGGGIAALMREKYGIELEMSGADYALAMTSVCDTEESFLRLADAIKDIDARAEEKEKPVAPFGGFGLPEQEMPLCDALERPGAFALPEEAAEAVSLEYVWAYPPGIPLVAPGEKLDAGLARQMAALTEAGVAVYSTGGRAPQYFYVKKEPERRRS</sequence>
<protein>
    <recommendedName>
        <fullName evidence="4">Arginine decarboxylase</fullName>
    </recommendedName>
</protein>
<organism evidence="3">
    <name type="scientific">bioreactor metagenome</name>
    <dbReference type="NCBI Taxonomy" id="1076179"/>
    <lineage>
        <taxon>unclassified sequences</taxon>
        <taxon>metagenomes</taxon>
        <taxon>ecological metagenomes</taxon>
    </lineage>
</organism>
<dbReference type="PANTHER" id="PTHR43277">
    <property type="entry name" value="ARGININE DECARBOXYLASE"/>
    <property type="match status" value="1"/>
</dbReference>
<evidence type="ECO:0008006" key="4">
    <source>
        <dbReference type="Google" id="ProtNLM"/>
    </source>
</evidence>
<accession>A0A645H1M4</accession>
<dbReference type="SUPFAM" id="SSF55904">
    <property type="entry name" value="Ornithine decarboxylase C-terminal domain"/>
    <property type="match status" value="1"/>
</dbReference>
<keyword evidence="2" id="KW-0663">Pyridoxal phosphate</keyword>
<comment type="cofactor">
    <cofactor evidence="1">
        <name>pyridoxal 5'-phosphate</name>
        <dbReference type="ChEBI" id="CHEBI:597326"/>
    </cofactor>
</comment>
<dbReference type="EMBL" id="VSSQ01085183">
    <property type="protein sequence ID" value="MPN32918.1"/>
    <property type="molecule type" value="Genomic_DNA"/>
</dbReference>
<evidence type="ECO:0000256" key="2">
    <source>
        <dbReference type="ARBA" id="ARBA00022898"/>
    </source>
</evidence>
<proteinExistence type="predicted"/>
<name>A0A645H1M4_9ZZZZ</name>
<reference evidence="3" key="1">
    <citation type="submission" date="2019-08" db="EMBL/GenBank/DDBJ databases">
        <authorList>
            <person name="Kucharzyk K."/>
            <person name="Murdoch R.W."/>
            <person name="Higgins S."/>
            <person name="Loffler F."/>
        </authorList>
    </citation>
    <scope>NUCLEOTIDE SEQUENCE</scope>
</reference>
<dbReference type="InterPro" id="IPR036633">
    <property type="entry name" value="Prn/Lys/Arg_de-COase_C_sf"/>
</dbReference>
<dbReference type="PANTHER" id="PTHR43277:SF4">
    <property type="entry name" value="ARGININE DECARBOXYLASE"/>
    <property type="match status" value="1"/>
</dbReference>